<gene>
    <name evidence="3" type="ORF">V3330_13695</name>
</gene>
<comment type="caution">
    <text evidence="3">The sequence shown here is derived from an EMBL/GenBank/DDBJ whole genome shotgun (WGS) entry which is preliminary data.</text>
</comment>
<dbReference type="InterPro" id="IPR028974">
    <property type="entry name" value="TSP_type-3_rpt"/>
</dbReference>
<reference evidence="3 4" key="1">
    <citation type="submission" date="2024-02" db="EMBL/GenBank/DDBJ databases">
        <title>A novel Wenzhouxiangellaceae bacterium, isolated from coastal sediments.</title>
        <authorList>
            <person name="Du Z.-J."/>
            <person name="Ye Y.-Q."/>
            <person name="Zhang X.-Y."/>
        </authorList>
    </citation>
    <scope>NUCLEOTIDE SEQUENCE [LARGE SCALE GENOMIC DNA]</scope>
    <source>
        <strain evidence="3 4">CH-27</strain>
    </source>
</reference>
<dbReference type="InterPro" id="IPR012334">
    <property type="entry name" value="Pectin_lyas_fold"/>
</dbReference>
<dbReference type="InterPro" id="IPR011050">
    <property type="entry name" value="Pectin_lyase_fold/virulence"/>
</dbReference>
<feature type="domain" description="Bacterial repeat" evidence="2">
    <location>
        <begin position="609"/>
        <end position="662"/>
    </location>
</feature>
<name>A0AAW9RFZ9_9GAMM</name>
<evidence type="ECO:0000259" key="2">
    <source>
        <dbReference type="Pfam" id="PF18998"/>
    </source>
</evidence>
<dbReference type="SUPFAM" id="SSF51126">
    <property type="entry name" value="Pectin lyase-like"/>
    <property type="match status" value="1"/>
</dbReference>
<dbReference type="Gene3D" id="4.10.1080.10">
    <property type="entry name" value="TSP type-3 repeat"/>
    <property type="match status" value="1"/>
</dbReference>
<proteinExistence type="predicted"/>
<dbReference type="RefSeq" id="WP_354696004.1">
    <property type="nucleotide sequence ID" value="NZ_JAZHOG010000009.1"/>
</dbReference>
<feature type="domain" description="Right handed beta helix" evidence="1">
    <location>
        <begin position="190"/>
        <end position="344"/>
    </location>
</feature>
<feature type="domain" description="Bacterial repeat" evidence="2">
    <location>
        <begin position="781"/>
        <end position="834"/>
    </location>
</feature>
<evidence type="ECO:0000259" key="1">
    <source>
        <dbReference type="Pfam" id="PF13229"/>
    </source>
</evidence>
<dbReference type="Pfam" id="PF18998">
    <property type="entry name" value="Flg_new_2"/>
    <property type="match status" value="5"/>
</dbReference>
<sequence length="937" mass="96937">MEKSESRLFPPTWLRLLAGLFAITVCGSVPADTFVVNYGEFFFDAVPGDGRCDYDLSTPGEQCTLNAAVREIEQLVNQGDTGPHRVEIPYDVPPNHDGTHLVFPSLYVLGDVEIVGTGAGRPVIIPMHPNNVPHTAATFVTSDAASVTFRDLTFDLQFGGLPAIEDATAPSSVLIEDSIFRVGNDTDEVGLRVEAGGDVTCLRCYFAGGETRAIEVRGSLDLVDSEVRANAVDGSGAGLLIEGDAASVYLLRTLISNNHASVNGGGIHTSGGSLLIANSSIQKNRSDEAGGGLSLTTSGATTINNSTITDNVSAADGNGGSGGGIHLAGLAYVRMRNSILSGNDRLDWPSQDECDTTSLLETIGPNVIGDDPDCSPVIVNGPAALRQDVALTSLFEPNGWGGYHFLKIPGRRHPAVELGDNGTCETDDQRQLGRPLDGDGDLTAMCDAGAFELDCGPTGDGGDDDGDGLAAFCDNCPTVANADQTDTDDDGEGDACEGSHELQVHTTGGGQVTSTPTGIQCGADCSESWTEGTVITLTATADAGRQFREWEGDCSGANPSCQVNLEGPHDVTAVFEPEAFTLTVQRQGSEAAAGLVTSQPEGIHCPNDCAETYIGGTQVLLAARSTDPSAAFAGWSGGNCTGIGDCLVTLDQAKTVTALFEPGVQLTVDRQGGASVFGQIVSTPVGIDCPSDCSETWAVNGEITLTAFVTDPERYYFAGWSGGGCTGTGTCVVTMDTAKSVTALFEHKVKITVQNQINAGPAAFGTVTSDPAGLSCTTGQVCELYVLPGTEIVLEAAGDAGSGLSYWQNCPDSSGTTCTVVMDANKSVIAWFSERHALTVSLAGTGTGRAFNSNTGFGPDEGVSLDCPTTCSLDYEHGNGARVDVSADAASGFVRFEGDCTGTNPASCSLTMDGPRNVTVIFDGEGNTGEVFANGFE</sequence>
<dbReference type="Gene3D" id="2.160.20.10">
    <property type="entry name" value="Single-stranded right-handed beta-helix, Pectin lyase-like"/>
    <property type="match status" value="1"/>
</dbReference>
<evidence type="ECO:0000313" key="4">
    <source>
        <dbReference type="Proteomes" id="UP001359886"/>
    </source>
</evidence>
<accession>A0AAW9RFZ9</accession>
<protein>
    <submittedName>
        <fullName evidence="3">Right-handed parallel beta-helix repeat-containing protein</fullName>
    </submittedName>
</protein>
<keyword evidence="4" id="KW-1185">Reference proteome</keyword>
<dbReference type="InterPro" id="IPR044060">
    <property type="entry name" value="Bacterial_rp_domain"/>
</dbReference>
<dbReference type="AlphaFoldDB" id="A0AAW9RFZ9"/>
<dbReference type="GO" id="GO:0005509">
    <property type="term" value="F:calcium ion binding"/>
    <property type="evidence" value="ECO:0007669"/>
    <property type="project" value="InterPro"/>
</dbReference>
<dbReference type="Proteomes" id="UP001359886">
    <property type="component" value="Unassembled WGS sequence"/>
</dbReference>
<dbReference type="EMBL" id="JAZHOG010000009">
    <property type="protein sequence ID" value="MEJ8568681.1"/>
    <property type="molecule type" value="Genomic_DNA"/>
</dbReference>
<organism evidence="3 4">
    <name type="scientific">Elongatibacter sediminis</name>
    <dbReference type="NCBI Taxonomy" id="3119006"/>
    <lineage>
        <taxon>Bacteria</taxon>
        <taxon>Pseudomonadati</taxon>
        <taxon>Pseudomonadota</taxon>
        <taxon>Gammaproteobacteria</taxon>
        <taxon>Chromatiales</taxon>
        <taxon>Wenzhouxiangellaceae</taxon>
        <taxon>Elongatibacter</taxon>
    </lineage>
</organism>
<feature type="domain" description="Bacterial repeat" evidence="2">
    <location>
        <begin position="694"/>
        <end position="747"/>
    </location>
</feature>
<dbReference type="Pfam" id="PF13229">
    <property type="entry name" value="Beta_helix"/>
    <property type="match status" value="1"/>
</dbReference>
<evidence type="ECO:0000313" key="3">
    <source>
        <dbReference type="EMBL" id="MEJ8568681.1"/>
    </source>
</evidence>
<feature type="domain" description="Bacterial repeat" evidence="2">
    <location>
        <begin position="501"/>
        <end position="578"/>
    </location>
</feature>
<feature type="domain" description="Bacterial repeat" evidence="2">
    <location>
        <begin position="870"/>
        <end position="923"/>
    </location>
</feature>
<dbReference type="InterPro" id="IPR039448">
    <property type="entry name" value="Beta_helix"/>
</dbReference>